<evidence type="ECO:0000256" key="7">
    <source>
        <dbReference type="ARBA" id="ARBA00022490"/>
    </source>
</evidence>
<dbReference type="Ensembl" id="ENSSGRT00000013013.1">
    <property type="protein sequence ID" value="ENSSGRP00000012004.1"/>
    <property type="gene ID" value="ENSSGRG00000002993.1"/>
</dbReference>
<feature type="binding site" evidence="19">
    <location>
        <begin position="102"/>
        <end position="109"/>
    </location>
    <ligand>
        <name>ATP</name>
        <dbReference type="ChEBI" id="CHEBI:30616"/>
    </ligand>
</feature>
<dbReference type="Pfam" id="PF00063">
    <property type="entry name" value="Myosin_head"/>
    <property type="match status" value="2"/>
</dbReference>
<evidence type="ECO:0000259" key="22">
    <source>
        <dbReference type="PROSITE" id="PS51757"/>
    </source>
</evidence>
<evidence type="ECO:0000256" key="13">
    <source>
        <dbReference type="ARBA" id="ARBA00022927"/>
    </source>
</evidence>
<evidence type="ECO:0000256" key="10">
    <source>
        <dbReference type="ARBA" id="ARBA00022753"/>
    </source>
</evidence>
<dbReference type="SUPFAM" id="SSF52540">
    <property type="entry name" value="P-loop containing nucleoside triphosphate hydrolases"/>
    <property type="match status" value="1"/>
</dbReference>
<organism evidence="23 24">
    <name type="scientific">Sinocyclocheilus grahami</name>
    <name type="common">Dianchi golden-line fish</name>
    <name type="synonym">Barbus grahami</name>
    <dbReference type="NCBI Taxonomy" id="75366"/>
    <lineage>
        <taxon>Eukaryota</taxon>
        <taxon>Metazoa</taxon>
        <taxon>Chordata</taxon>
        <taxon>Craniata</taxon>
        <taxon>Vertebrata</taxon>
        <taxon>Euteleostomi</taxon>
        <taxon>Actinopterygii</taxon>
        <taxon>Neopterygii</taxon>
        <taxon>Teleostei</taxon>
        <taxon>Ostariophysi</taxon>
        <taxon>Cypriniformes</taxon>
        <taxon>Cyprinidae</taxon>
        <taxon>Cyprininae</taxon>
        <taxon>Sinocyclocheilus</taxon>
    </lineage>
</organism>
<dbReference type="FunFam" id="1.20.5.4820:FF:000003">
    <property type="entry name" value="Unconventional myosin ID"/>
    <property type="match status" value="1"/>
</dbReference>
<dbReference type="GO" id="GO:0005516">
    <property type="term" value="F:calmodulin binding"/>
    <property type="evidence" value="ECO:0007669"/>
    <property type="project" value="UniProtKB-KW"/>
</dbReference>
<feature type="domain" description="Myosin motor" evidence="21">
    <location>
        <begin position="9"/>
        <end position="678"/>
    </location>
</feature>
<keyword evidence="9 19" id="KW-0547">Nucleotide-binding</keyword>
<name>A0A672KN70_SINGR</name>
<comment type="subcellular location">
    <subcellularLocation>
        <location evidence="1">Cell projection</location>
        <location evidence="1">Dendrite</location>
    </subcellularLocation>
    <subcellularLocation>
        <location evidence="4">Cytoplasm</location>
        <location evidence="4">Cell cortex</location>
    </subcellularLocation>
    <subcellularLocation>
        <location evidence="2">Early endosome</location>
    </subcellularLocation>
    <subcellularLocation>
        <location evidence="3">Perikaryon</location>
    </subcellularLocation>
</comment>
<evidence type="ECO:0000256" key="4">
    <source>
        <dbReference type="ARBA" id="ARBA00004544"/>
    </source>
</evidence>
<sequence>MAEHESLEFGKADFVLLDNVSLEEFMANLKLRFEKGRIYTYIGEVVVSVNPYRAMNIYGRDTIEQYKGRELYERPPHLFAIADAAYKAMKRRNKDTCIVISGESGAGKTEASKYIMQYIAAITNPSQRAEVERVKNMLLKSNCVLEAFGNAKTNRNDNSSRFGKYMDINFDFKGDPIGGHINNYLLEKSRVIFQQEGERSFHSFYQLMKGAPDAQLRSLHIQRDPTAYTYIKVGGQIKVLYHVQIKRDYYGWQGSRDLWHLGKIKPFDGDVTLIENSKLVSILGDLLSTKDENVEKALLYRTVATGRDVIDKQHTHQEASYGRDALAKAIYERLFCWIVGRINDIIEVKNYDVRVHGKNTVIGVLDIYGFEIFQNNSFEQFCINYCNEKLQQLFIQLVLKQEQEEYQREGIPWKHIDYFNNQIIVDLVEQQHKGIFAVLDEACMNVGKVTDEMFLQALNGKLVKHAHYTSRKLSPTDKNLEFDRDFRIRHYAGDVAYSVVGFIDKNKDTLFQDFKRLLYNSSNPVLKAMWPEGKLRITEVTKRPLTAATLFKNSMISLVENLASKEPYYVRCIKPNEVKSPLLFEHERCKHQVEYLGLLENVRVRRAGFANRQIYPRFLQRYKMISEFTWPNHDLPSDKEAVKRLLQSCGFEHDVAYGKTKVFIRTPRTIFSLEEQRAEMVKRIVLFLQKVWRGTLARMHYRRMRAALIIIRAYRRYKVKSYIRDVNRRFKNVRGMKDHGKHVKWPTPPKVLRKFEEALRNIYNRSEWWAWTLIKDLSPEQLVQIRAKVATLECLKGQRADLGLQRAWEGNYLVSKKDSPGTASSFTLISSDLQRKDKFMRVLFSCNVRKINRFNKAEDRALLITDRHLYKMDPVKQYKPMKSIPLYNVTGVSISPGKDQLVVFHTKDNRDLIVCLQGMVPAGDSRIGELVGTLLISIFLSSIPTFSLLFQCRECRRLNI</sequence>
<evidence type="ECO:0000256" key="8">
    <source>
        <dbReference type="ARBA" id="ARBA00022737"/>
    </source>
</evidence>
<evidence type="ECO:0000256" key="5">
    <source>
        <dbReference type="ARBA" id="ARBA00008314"/>
    </source>
</evidence>
<keyword evidence="17" id="KW-0966">Cell projection</keyword>
<evidence type="ECO:0000256" key="16">
    <source>
        <dbReference type="ARBA" id="ARBA00023203"/>
    </source>
</evidence>
<feature type="transmembrane region" description="Helical" evidence="20">
    <location>
        <begin position="930"/>
        <end position="950"/>
    </location>
</feature>
<dbReference type="InterPro" id="IPR027417">
    <property type="entry name" value="P-loop_NTPase"/>
</dbReference>
<dbReference type="Gene3D" id="3.40.850.10">
    <property type="entry name" value="Kinesin motor domain"/>
    <property type="match status" value="2"/>
</dbReference>
<dbReference type="SMART" id="SM00242">
    <property type="entry name" value="MYSc"/>
    <property type="match status" value="1"/>
</dbReference>
<evidence type="ECO:0000256" key="19">
    <source>
        <dbReference type="PROSITE-ProRule" id="PRU00782"/>
    </source>
</evidence>
<evidence type="ECO:0000256" key="11">
    <source>
        <dbReference type="ARBA" id="ARBA00022840"/>
    </source>
</evidence>
<protein>
    <recommendedName>
        <fullName evidence="18">Unconventional myosin-Id</fullName>
    </recommendedName>
</protein>
<dbReference type="GO" id="GO:0043204">
    <property type="term" value="C:perikaryon"/>
    <property type="evidence" value="ECO:0007669"/>
    <property type="project" value="UniProtKB-SubCell"/>
</dbReference>
<dbReference type="SMART" id="SM00015">
    <property type="entry name" value="IQ"/>
    <property type="match status" value="1"/>
</dbReference>
<dbReference type="GO" id="GO:0005886">
    <property type="term" value="C:plasma membrane"/>
    <property type="evidence" value="ECO:0007669"/>
    <property type="project" value="TreeGrafter"/>
</dbReference>
<dbReference type="PROSITE" id="PS51757">
    <property type="entry name" value="TH1"/>
    <property type="match status" value="1"/>
</dbReference>
<keyword evidence="16 19" id="KW-0009">Actin-binding</keyword>
<dbReference type="GO" id="GO:0051015">
    <property type="term" value="F:actin filament binding"/>
    <property type="evidence" value="ECO:0007669"/>
    <property type="project" value="TreeGrafter"/>
</dbReference>
<dbReference type="PROSITE" id="PS51456">
    <property type="entry name" value="MYOSIN_MOTOR"/>
    <property type="match status" value="1"/>
</dbReference>
<evidence type="ECO:0000256" key="15">
    <source>
        <dbReference type="ARBA" id="ARBA00023175"/>
    </source>
</evidence>
<dbReference type="Pfam" id="PF06017">
    <property type="entry name" value="Myosin_TH1"/>
    <property type="match status" value="1"/>
</dbReference>
<dbReference type="InterPro" id="IPR000048">
    <property type="entry name" value="IQ_motif_EF-hand-BS"/>
</dbReference>
<dbReference type="Gene3D" id="1.20.120.720">
    <property type="entry name" value="Myosin VI head, motor domain, U50 subdomain"/>
    <property type="match status" value="1"/>
</dbReference>
<dbReference type="PANTHER" id="PTHR13140:SF417">
    <property type="entry name" value="UNCONVENTIONAL MYOSIN-ID"/>
    <property type="match status" value="1"/>
</dbReference>
<keyword evidence="14 19" id="KW-0518">Myosin</keyword>
<dbReference type="GO" id="GO:0048731">
    <property type="term" value="P:system development"/>
    <property type="evidence" value="ECO:0007669"/>
    <property type="project" value="UniProtKB-ARBA"/>
</dbReference>
<keyword evidence="12" id="KW-0112">Calmodulin-binding</keyword>
<dbReference type="GO" id="GO:0005938">
    <property type="term" value="C:cell cortex"/>
    <property type="evidence" value="ECO:0007669"/>
    <property type="project" value="UniProtKB-SubCell"/>
</dbReference>
<keyword evidence="8" id="KW-0677">Repeat</keyword>
<evidence type="ECO:0000256" key="9">
    <source>
        <dbReference type="ARBA" id="ARBA00022741"/>
    </source>
</evidence>
<dbReference type="AlphaFoldDB" id="A0A672KN70"/>
<feature type="domain" description="TH1" evidence="22">
    <location>
        <begin position="797"/>
        <end position="960"/>
    </location>
</feature>
<evidence type="ECO:0000256" key="12">
    <source>
        <dbReference type="ARBA" id="ARBA00022860"/>
    </source>
</evidence>
<dbReference type="GO" id="GO:0016459">
    <property type="term" value="C:myosin complex"/>
    <property type="evidence" value="ECO:0007669"/>
    <property type="project" value="UniProtKB-KW"/>
</dbReference>
<dbReference type="GO" id="GO:0005769">
    <property type="term" value="C:early endosome"/>
    <property type="evidence" value="ECO:0007669"/>
    <property type="project" value="UniProtKB-SubCell"/>
</dbReference>
<dbReference type="GO" id="GO:0030048">
    <property type="term" value="P:actin filament-based movement"/>
    <property type="evidence" value="ECO:0007669"/>
    <property type="project" value="TreeGrafter"/>
</dbReference>
<keyword evidence="7" id="KW-0963">Cytoplasm</keyword>
<proteinExistence type="inferred from homology"/>
<evidence type="ECO:0000313" key="24">
    <source>
        <dbReference type="Proteomes" id="UP000472262"/>
    </source>
</evidence>
<dbReference type="InterPro" id="IPR001609">
    <property type="entry name" value="Myosin_head_motor_dom-like"/>
</dbReference>
<evidence type="ECO:0000259" key="21">
    <source>
        <dbReference type="PROSITE" id="PS51456"/>
    </source>
</evidence>
<evidence type="ECO:0000313" key="23">
    <source>
        <dbReference type="Ensembl" id="ENSSGRP00000012004.1"/>
    </source>
</evidence>
<evidence type="ECO:0000256" key="6">
    <source>
        <dbReference type="ARBA" id="ARBA00022448"/>
    </source>
</evidence>
<dbReference type="PANTHER" id="PTHR13140">
    <property type="entry name" value="MYOSIN"/>
    <property type="match status" value="1"/>
</dbReference>
<dbReference type="InterPro" id="IPR010926">
    <property type="entry name" value="Myosin_TH1"/>
</dbReference>
<evidence type="ECO:0000256" key="2">
    <source>
        <dbReference type="ARBA" id="ARBA00004412"/>
    </source>
</evidence>
<gene>
    <name evidence="23" type="primary">myo1d</name>
</gene>
<comment type="similarity">
    <text evidence="5 19">Belongs to the TRAFAC class myosin-kinesin ATPase superfamily. Myosin family.</text>
</comment>
<keyword evidence="10" id="KW-0967">Endosome</keyword>
<evidence type="ECO:0000256" key="18">
    <source>
        <dbReference type="ARBA" id="ARBA00039641"/>
    </source>
</evidence>
<dbReference type="InterPro" id="IPR036072">
    <property type="entry name" value="MYSc_Myo1"/>
</dbReference>
<evidence type="ECO:0000256" key="20">
    <source>
        <dbReference type="SAM" id="Phobius"/>
    </source>
</evidence>
<dbReference type="GO" id="GO:0030425">
    <property type="term" value="C:dendrite"/>
    <property type="evidence" value="ECO:0007669"/>
    <property type="project" value="UniProtKB-SubCell"/>
</dbReference>
<reference evidence="23" key="1">
    <citation type="submission" date="2025-08" db="UniProtKB">
        <authorList>
            <consortium name="Ensembl"/>
        </authorList>
    </citation>
    <scope>IDENTIFICATION</scope>
</reference>
<keyword evidence="15 19" id="KW-0505">Motor protein</keyword>
<dbReference type="FunFam" id="1.20.58.530:FF:000004">
    <property type="entry name" value="Unconventional myosin ID"/>
    <property type="match status" value="1"/>
</dbReference>
<dbReference type="GO" id="GO:0015031">
    <property type="term" value="P:protein transport"/>
    <property type="evidence" value="ECO:0007669"/>
    <property type="project" value="UniProtKB-KW"/>
</dbReference>
<keyword evidence="6" id="KW-0813">Transport</keyword>
<reference evidence="23" key="2">
    <citation type="submission" date="2025-09" db="UniProtKB">
        <authorList>
            <consortium name="Ensembl"/>
        </authorList>
    </citation>
    <scope>IDENTIFICATION</scope>
</reference>
<keyword evidence="20" id="KW-0472">Membrane</keyword>
<dbReference type="GO" id="GO:0006897">
    <property type="term" value="P:endocytosis"/>
    <property type="evidence" value="ECO:0007669"/>
    <property type="project" value="TreeGrafter"/>
</dbReference>
<dbReference type="Gene3D" id="1.20.58.530">
    <property type="match status" value="1"/>
</dbReference>
<dbReference type="GO" id="GO:0005524">
    <property type="term" value="F:ATP binding"/>
    <property type="evidence" value="ECO:0007669"/>
    <property type="project" value="UniProtKB-UniRule"/>
</dbReference>
<keyword evidence="20" id="KW-1133">Transmembrane helix</keyword>
<dbReference type="PROSITE" id="PS50096">
    <property type="entry name" value="IQ"/>
    <property type="match status" value="1"/>
</dbReference>
<keyword evidence="24" id="KW-1185">Reference proteome</keyword>
<dbReference type="PRINTS" id="PR00193">
    <property type="entry name" value="MYOSINHEAVY"/>
</dbReference>
<dbReference type="Gene3D" id="1.20.5.4820">
    <property type="match status" value="1"/>
</dbReference>
<keyword evidence="13" id="KW-0653">Protein transport</keyword>
<dbReference type="InterPro" id="IPR036961">
    <property type="entry name" value="Kinesin_motor_dom_sf"/>
</dbReference>
<dbReference type="CDD" id="cd01378">
    <property type="entry name" value="MYSc_Myo1"/>
    <property type="match status" value="1"/>
</dbReference>
<dbReference type="GO" id="GO:0000146">
    <property type="term" value="F:microfilament motor activity"/>
    <property type="evidence" value="ECO:0007669"/>
    <property type="project" value="TreeGrafter"/>
</dbReference>
<evidence type="ECO:0000256" key="3">
    <source>
        <dbReference type="ARBA" id="ARBA00004484"/>
    </source>
</evidence>
<evidence type="ECO:0000256" key="1">
    <source>
        <dbReference type="ARBA" id="ARBA00004279"/>
    </source>
</evidence>
<evidence type="ECO:0000256" key="14">
    <source>
        <dbReference type="ARBA" id="ARBA00023123"/>
    </source>
</evidence>
<evidence type="ECO:0000256" key="17">
    <source>
        <dbReference type="ARBA" id="ARBA00023273"/>
    </source>
</evidence>
<dbReference type="Proteomes" id="UP000472262">
    <property type="component" value="Unassembled WGS sequence"/>
</dbReference>
<dbReference type="GO" id="GO:0005902">
    <property type="term" value="C:microvillus"/>
    <property type="evidence" value="ECO:0007669"/>
    <property type="project" value="TreeGrafter"/>
</dbReference>
<feature type="region of interest" description="Actin-binding" evidence="19">
    <location>
        <begin position="555"/>
        <end position="577"/>
    </location>
</feature>
<keyword evidence="20" id="KW-0812">Transmembrane</keyword>
<dbReference type="GO" id="GO:0007015">
    <property type="term" value="P:actin filament organization"/>
    <property type="evidence" value="ECO:0007669"/>
    <property type="project" value="TreeGrafter"/>
</dbReference>
<accession>A0A672KN70</accession>
<keyword evidence="11 19" id="KW-0067">ATP-binding</keyword>